<evidence type="ECO:0000313" key="1">
    <source>
        <dbReference type="EMBL" id="KAA6367093.1"/>
    </source>
</evidence>
<comment type="caution">
    <text evidence="1">The sequence shown here is derived from an EMBL/GenBank/DDBJ whole genome shotgun (WGS) entry which is preliminary data.</text>
</comment>
<gene>
    <name evidence="1" type="ORF">EZS28_037381</name>
</gene>
<sequence>MQHPVDVLKKQRIKSLVIRSDNSTAVFDIYKQRTTITLIKKIKHVYKTIEKLGIQIQITYLPEVKNEIADAQNRLSKAGDYKLKEKIFLQTCLQMNLNPTIDLFSQQFNNLLPRFMSPIRGHGEIAIDALNQAWKKEFHWIHPLILLIQIIQMKIGEDKIREMIIVPLWPSQMLHTELVNQNVQYLILGRNSEILEPGTLLIKKNLKLPSGKICCFMMDRRPDKEEYMQEQFQEQQIYLMEQQT</sequence>
<dbReference type="Proteomes" id="UP000324800">
    <property type="component" value="Unassembled WGS sequence"/>
</dbReference>
<reference evidence="1 2" key="1">
    <citation type="submission" date="2019-03" db="EMBL/GenBank/DDBJ databases">
        <title>Single cell metagenomics reveals metabolic interactions within the superorganism composed of flagellate Streblomastix strix and complex community of Bacteroidetes bacteria on its surface.</title>
        <authorList>
            <person name="Treitli S.C."/>
            <person name="Kolisko M."/>
            <person name="Husnik F."/>
            <person name="Keeling P."/>
            <person name="Hampl V."/>
        </authorList>
    </citation>
    <scope>NUCLEOTIDE SEQUENCE [LARGE SCALE GENOMIC DNA]</scope>
    <source>
        <strain evidence="1">ST1C</strain>
    </source>
</reference>
<dbReference type="InterPro" id="IPR052055">
    <property type="entry name" value="Hepadnavirus_pol/RT"/>
</dbReference>
<organism evidence="1 2">
    <name type="scientific">Streblomastix strix</name>
    <dbReference type="NCBI Taxonomy" id="222440"/>
    <lineage>
        <taxon>Eukaryota</taxon>
        <taxon>Metamonada</taxon>
        <taxon>Preaxostyla</taxon>
        <taxon>Oxymonadida</taxon>
        <taxon>Streblomastigidae</taxon>
        <taxon>Streblomastix</taxon>
    </lineage>
</organism>
<proteinExistence type="predicted"/>
<dbReference type="EMBL" id="SNRW01018695">
    <property type="protein sequence ID" value="KAA6367093.1"/>
    <property type="molecule type" value="Genomic_DNA"/>
</dbReference>
<dbReference type="PANTHER" id="PTHR33050:SF7">
    <property type="entry name" value="RIBONUCLEASE H"/>
    <property type="match status" value="1"/>
</dbReference>
<protein>
    <submittedName>
        <fullName evidence="1">Uncharacterized protein</fullName>
    </submittedName>
</protein>
<evidence type="ECO:0000313" key="2">
    <source>
        <dbReference type="Proteomes" id="UP000324800"/>
    </source>
</evidence>
<accession>A0A5J4UA90</accession>
<dbReference type="AlphaFoldDB" id="A0A5J4UA90"/>
<name>A0A5J4UA90_9EUKA</name>
<dbReference type="PANTHER" id="PTHR33050">
    <property type="entry name" value="REVERSE TRANSCRIPTASE DOMAIN-CONTAINING PROTEIN"/>
    <property type="match status" value="1"/>
</dbReference>